<comment type="caution">
    <text evidence="1">The sequence shown here is derived from an EMBL/GenBank/DDBJ whole genome shotgun (WGS) entry which is preliminary data.</text>
</comment>
<reference evidence="1 2" key="1">
    <citation type="submission" date="2023-07" db="EMBL/GenBank/DDBJ databases">
        <title>Functional and genomic diversity of the sorghum phyllosphere microbiome.</title>
        <authorList>
            <person name="Shade A."/>
        </authorList>
    </citation>
    <scope>NUCLEOTIDE SEQUENCE [LARGE SCALE GENOMIC DNA]</scope>
    <source>
        <strain evidence="1 2">SORGH_AS_1207</strain>
    </source>
</reference>
<organism evidence="1 2">
    <name type="scientific">Microbacterium trichothecenolyticum</name>
    <name type="common">Aureobacterium trichothecenolyticum</name>
    <dbReference type="NCBI Taxonomy" id="69370"/>
    <lineage>
        <taxon>Bacteria</taxon>
        <taxon>Bacillati</taxon>
        <taxon>Actinomycetota</taxon>
        <taxon>Actinomycetes</taxon>
        <taxon>Micrococcales</taxon>
        <taxon>Microbacteriaceae</taxon>
        <taxon>Microbacterium</taxon>
    </lineage>
</organism>
<accession>A0ABU0TQW5</accession>
<gene>
    <name evidence="1" type="ORF">QE412_000618</name>
</gene>
<evidence type="ECO:0000313" key="2">
    <source>
        <dbReference type="Proteomes" id="UP001226691"/>
    </source>
</evidence>
<dbReference type="Proteomes" id="UP001226691">
    <property type="component" value="Unassembled WGS sequence"/>
</dbReference>
<protein>
    <recommendedName>
        <fullName evidence="3">Excreted virulence factor EspC (Type VII ESX diderm)</fullName>
    </recommendedName>
</protein>
<proteinExistence type="predicted"/>
<evidence type="ECO:0008006" key="3">
    <source>
        <dbReference type="Google" id="ProtNLM"/>
    </source>
</evidence>
<dbReference type="RefSeq" id="WP_307480005.1">
    <property type="nucleotide sequence ID" value="NZ_JAUTBF010000001.1"/>
</dbReference>
<evidence type="ECO:0000313" key="1">
    <source>
        <dbReference type="EMBL" id="MDQ1122045.1"/>
    </source>
</evidence>
<dbReference type="EMBL" id="JAUTBF010000001">
    <property type="protein sequence ID" value="MDQ1122045.1"/>
    <property type="molecule type" value="Genomic_DNA"/>
</dbReference>
<name>A0ABU0TQW5_MICTR</name>
<sequence length="104" mass="10538">MTAANQHIEIDGGVLQKQANHVREASSAFGTAGDGIRAELPGDAFGLLSRGLVVPSANALAGRARELLSSAGDLAERVAGGVDQAATGFSTVEQDAVDAFSRSD</sequence>
<keyword evidence="2" id="KW-1185">Reference proteome</keyword>